<dbReference type="EMBL" id="MG882238">
    <property type="protein sequence ID" value="AVN68345.1"/>
    <property type="molecule type" value="Genomic_DNA"/>
</dbReference>
<gene>
    <name evidence="2" type="primary">atp8</name>
</gene>
<keyword evidence="2" id="KW-0496">Mitochondrion</keyword>
<keyword evidence="1" id="KW-1133">Transmembrane helix</keyword>
<organism evidence="2">
    <name type="scientific">Euphyllodromia sp. Z257</name>
    <dbReference type="NCBI Taxonomy" id="2093493"/>
    <lineage>
        <taxon>Eukaryota</taxon>
        <taxon>Metazoa</taxon>
        <taxon>Ecdysozoa</taxon>
        <taxon>Arthropoda</taxon>
        <taxon>Hexapoda</taxon>
        <taxon>Insecta</taxon>
        <taxon>Pterygota</taxon>
        <taxon>Neoptera</taxon>
        <taxon>Polyneoptera</taxon>
        <taxon>Dictyoptera</taxon>
        <taxon>Blattodea</taxon>
        <taxon>Blaberoidea</taxon>
        <taxon>Pseudophyllodromiidae</taxon>
        <taxon>Euphyllodromia</taxon>
    </lineage>
</organism>
<protein>
    <submittedName>
        <fullName evidence="2">ATP synthase F0 subunit 8</fullName>
    </submittedName>
</protein>
<keyword evidence="1" id="KW-0812">Transmembrane</keyword>
<feature type="transmembrane region" description="Helical" evidence="1">
    <location>
        <begin position="6"/>
        <end position="26"/>
    </location>
</feature>
<keyword evidence="1" id="KW-0472">Membrane</keyword>
<dbReference type="AlphaFoldDB" id="A0A2P1HA09"/>
<evidence type="ECO:0000313" key="2">
    <source>
        <dbReference type="EMBL" id="AVN68345.1"/>
    </source>
</evidence>
<sequence length="52" mass="6640">MPQMMPMSWLMLFIYFSILIIMFNYLNYYIQIKYPSKTIFNMKLMKVMKWKW</sequence>
<proteinExistence type="predicted"/>
<accession>A0A2P1HA09</accession>
<geneLocation type="mitochondrion" evidence="2"/>
<evidence type="ECO:0000256" key="1">
    <source>
        <dbReference type="SAM" id="Phobius"/>
    </source>
</evidence>
<name>A0A2P1HA09_9NEOP</name>
<reference evidence="2" key="1">
    <citation type="journal article" date="2018" name="Mol. Biol. Evol.">
        <title>Transoceanic dispersal and plate tectonics shaped global cockroach distributions: evidence from mitochondrial phylogenomics.</title>
        <authorList>
            <person name="Bourguignon T."/>
            <person name="Qian T."/>
            <person name="Ho S.Y.W."/>
            <person name="Juna F."/>
            <person name="Wang Z."/>
            <person name="Arab D.A."/>
            <person name="Cameron S.L."/>
            <person name="Walker J."/>
            <person name="Rentz D."/>
            <person name="Evans T.A."/>
            <person name="Lo N."/>
        </authorList>
    </citation>
    <scope>NUCLEOTIDE SEQUENCE</scope>
</reference>